<dbReference type="Pfam" id="PF20578">
    <property type="entry name" value="aBig_2"/>
    <property type="match status" value="2"/>
</dbReference>
<evidence type="ECO:0000256" key="4">
    <source>
        <dbReference type="ARBA" id="ARBA00023157"/>
    </source>
</evidence>
<dbReference type="InterPro" id="IPR023296">
    <property type="entry name" value="Glyco_hydro_beta-prop_sf"/>
</dbReference>
<evidence type="ECO:0000256" key="3">
    <source>
        <dbReference type="ARBA" id="ARBA00022801"/>
    </source>
</evidence>
<dbReference type="AlphaFoldDB" id="A0A6M5UNF9"/>
<keyword evidence="3 9" id="KW-0378">Hydrolase</keyword>
<proteinExistence type="inferred from homology"/>
<evidence type="ECO:0000256" key="5">
    <source>
        <dbReference type="ARBA" id="ARBA00023295"/>
    </source>
</evidence>
<geneLocation type="plasmid" evidence="9 10">
    <name>pCPRO01</name>
</geneLocation>
<evidence type="ECO:0000256" key="7">
    <source>
        <dbReference type="SAM" id="SignalP"/>
    </source>
</evidence>
<dbReference type="PANTHER" id="PTHR43817">
    <property type="entry name" value="GLYCOSYL HYDROLASE"/>
    <property type="match status" value="1"/>
</dbReference>
<dbReference type="SUPFAM" id="SSF75005">
    <property type="entry name" value="Arabinanase/levansucrase/invertase"/>
    <property type="match status" value="2"/>
</dbReference>
<evidence type="ECO:0000256" key="2">
    <source>
        <dbReference type="ARBA" id="ARBA00022729"/>
    </source>
</evidence>
<evidence type="ECO:0000256" key="6">
    <source>
        <dbReference type="SAM" id="MobiDB-lite"/>
    </source>
</evidence>
<dbReference type="Pfam" id="PF13385">
    <property type="entry name" value="Laminin_G_3"/>
    <property type="match status" value="1"/>
</dbReference>
<dbReference type="PANTHER" id="PTHR43817:SF1">
    <property type="entry name" value="HYDROLASE, FAMILY 43, PUTATIVE (AFU_ORTHOLOGUE AFUA_3G01660)-RELATED"/>
    <property type="match status" value="1"/>
</dbReference>
<reference evidence="10" key="1">
    <citation type="journal article" date="2022" name="Int. J. Syst. Evol. Microbiol.">
        <title>Cellulosimicrobium protaetiae sp. nov., isolated from the gut of the larva of Protaetia brevitarsis seulensis.</title>
        <authorList>
            <person name="Le Han H."/>
            <person name="Nguyen T.T.H."/>
            <person name="Li Z."/>
            <person name="Shin N.R."/>
            <person name="Kim S.G."/>
        </authorList>
    </citation>
    <scope>NUCLEOTIDE SEQUENCE [LARGE SCALE GENOMIC DNA]</scope>
    <source>
        <strain evidence="10">BI34</strain>
    </source>
</reference>
<accession>A0A6M5UNF9</accession>
<dbReference type="KEGG" id="cprt:FIC82_020295"/>
<dbReference type="InterPro" id="IPR013320">
    <property type="entry name" value="ConA-like_dom_sf"/>
</dbReference>
<dbReference type="InterPro" id="IPR006558">
    <property type="entry name" value="LamG-like"/>
</dbReference>
<dbReference type="GO" id="GO:0005975">
    <property type="term" value="P:carbohydrate metabolic process"/>
    <property type="evidence" value="ECO:0007669"/>
    <property type="project" value="InterPro"/>
</dbReference>
<feature type="region of interest" description="Disordered" evidence="6">
    <location>
        <begin position="1086"/>
        <end position="1106"/>
    </location>
</feature>
<feature type="signal peptide" evidence="7">
    <location>
        <begin position="1"/>
        <end position="28"/>
    </location>
</feature>
<dbReference type="Gene3D" id="2.115.10.20">
    <property type="entry name" value="Glycosyl hydrolase domain, family 43"/>
    <property type="match status" value="2"/>
</dbReference>
<keyword evidence="2 7" id="KW-0732">Signal</keyword>
<dbReference type="Pfam" id="PF04616">
    <property type="entry name" value="Glyco_hydro_43"/>
    <property type="match status" value="1"/>
</dbReference>
<dbReference type="GO" id="GO:0004553">
    <property type="term" value="F:hydrolase activity, hydrolyzing O-glycosyl compounds"/>
    <property type="evidence" value="ECO:0007669"/>
    <property type="project" value="InterPro"/>
</dbReference>
<evidence type="ECO:0000313" key="10">
    <source>
        <dbReference type="Proteomes" id="UP000451354"/>
    </source>
</evidence>
<dbReference type="Gene3D" id="2.60.120.200">
    <property type="match status" value="1"/>
</dbReference>
<dbReference type="InterPro" id="IPR011081">
    <property type="entry name" value="Big_4"/>
</dbReference>
<feature type="chain" id="PRO_5027090098" evidence="7">
    <location>
        <begin position="29"/>
        <end position="1106"/>
    </location>
</feature>
<evidence type="ECO:0000259" key="8">
    <source>
        <dbReference type="SMART" id="SM00560"/>
    </source>
</evidence>
<dbReference type="InterPro" id="IPR006710">
    <property type="entry name" value="Glyco_hydro_43"/>
</dbReference>
<evidence type="ECO:0000313" key="9">
    <source>
        <dbReference type="EMBL" id="QJW38728.1"/>
    </source>
</evidence>
<name>A0A6M5UNF9_9MICO</name>
<keyword evidence="4" id="KW-1015">Disulfide bond</keyword>
<dbReference type="SMART" id="SM00560">
    <property type="entry name" value="LamGL"/>
    <property type="match status" value="1"/>
</dbReference>
<keyword evidence="5" id="KW-0326">Glycosidase</keyword>
<dbReference type="Proteomes" id="UP000451354">
    <property type="component" value="Plasmid pCPRO01"/>
</dbReference>
<dbReference type="EMBL" id="CP052758">
    <property type="protein sequence ID" value="QJW38728.1"/>
    <property type="molecule type" value="Genomic_DNA"/>
</dbReference>
<gene>
    <name evidence="9" type="ORF">FIC82_020295</name>
</gene>
<feature type="domain" description="LamG-like jellyroll fold" evidence="8">
    <location>
        <begin position="94"/>
        <end position="236"/>
    </location>
</feature>
<comment type="similarity">
    <text evidence="1">Belongs to the glycosyl hydrolase 43 family.</text>
</comment>
<evidence type="ECO:0000256" key="1">
    <source>
        <dbReference type="ARBA" id="ARBA00009865"/>
    </source>
</evidence>
<sequence length="1106" mass="116762">MTQRWMRALAGAMVVPLALSLAPAAATAATSEAPTNGLLAAYDFADGSGTALTDVSGNGVDGSLVAGGRWRAGTLAFDGGNYVRLPDGVLQGRTAATVTVMAKPDATALGRNNFLWSFGGSGDAATGQFFLGTNSHRAAISPTNWRGEQQVAWGAYQAGVWRQTTVTIEPDDNGTSTLTAYLDGVQVAQKTGSTVSLDDLTTHTNNLIGRSSYNGDAAFTGEISNVRVYDRALSADEVAQAAAADATEAADEAAFTAALDALTLGDTGNVTADLELPSEISGAQVTWTSSNPAVITDDGKVTPSTDDATVTLTATVTLGGYSAQKRFTVMVPAPIETAEQAAARLVLPYVLTAGTTLPTEVAGADVTWASDDESLVTAAGEVVGAAEGLADVELTATVTLGAASATKVFRQKVSEADPAFVAGYTRKALGGHEAMLDLSMHLALSTDGTPFRALNLNQGVLWPEADFEAEPRSGVTKQLSDPYVFRMKDGSFGVIATQTNRDGAHDETATGKALLFTSDDLVQFEQADELLDLRTDEQVVEPAVDFDGSAGEYRITWRTPDGATFVNTTADFSEISTPRASSVTSASDAPDANIDDAVLRSEAVLTRSEADVLSRRFTPVTNTAIDAPADLELAVGDDLPSTDDLARAAQAQATYSDGSGGDIAVDWDAADLAAVDTTTPGTYEVSGTVRTVDQLPLRSEAKADPQVFMWEGKYYFLATTEDDHQRSLYLYESETLEGLATAERHIIYDDWDNLAWAPEVHELDGSLYLNWARGSTWDRVTSTVAKLDEGGDILDPDDWGFDEAQPVVREDGTALKSDGITLDMTYFEANGQWYAMWSQRTTRPYIDSADLWIATIDPAQPWRLTSDAVTIARPTYAWERSTEVVEGPFALHHDGKLVITFSGAGTDRTYMVGQLEVDEDADLLDPTSWTKLNAPLLTSASVPGQFGPGHNAYFTDTDGTLITSIHARVNGGPRVSGVRAVRWGEFGNLLLDLTADRQALPENRDVTLTITVTGLAEPILSAAATTRCVAGRNVLVATLTNHGTAPQTVTVTTPHGVRSAIAIGAGKSVSTSFATRLTDLPAGTVTAQAHGSGDEATAHYPAGSCR</sequence>
<dbReference type="Gene3D" id="2.60.40.1080">
    <property type="match status" value="1"/>
</dbReference>
<dbReference type="RefSeq" id="WP_168732369.1">
    <property type="nucleotide sequence ID" value="NZ_CP052758.1"/>
</dbReference>
<dbReference type="SUPFAM" id="SSF49899">
    <property type="entry name" value="Concanavalin A-like lectins/glucanases"/>
    <property type="match status" value="1"/>
</dbReference>
<dbReference type="InterPro" id="IPR046780">
    <property type="entry name" value="aBig_2"/>
</dbReference>
<organism evidence="9 10">
    <name type="scientific">Cellulosimicrobium protaetiae</name>
    <dbReference type="NCBI Taxonomy" id="2587808"/>
    <lineage>
        <taxon>Bacteria</taxon>
        <taxon>Bacillati</taxon>
        <taxon>Actinomycetota</taxon>
        <taxon>Actinomycetes</taxon>
        <taxon>Micrococcales</taxon>
        <taxon>Promicromonosporaceae</taxon>
        <taxon>Cellulosimicrobium</taxon>
    </lineage>
</organism>
<protein>
    <submittedName>
        <fullName evidence="9">Family 43 glycosylhydrolase</fullName>
    </submittedName>
</protein>
<keyword evidence="10" id="KW-1185">Reference proteome</keyword>
<dbReference type="Pfam" id="PF07532">
    <property type="entry name" value="Big_4"/>
    <property type="match status" value="1"/>
</dbReference>
<keyword evidence="9" id="KW-0614">Plasmid</keyword>